<keyword evidence="4 6" id="KW-1133">Transmembrane helix</keyword>
<dbReference type="AlphaFoldDB" id="A0A845BG44"/>
<dbReference type="Pfam" id="PF01594">
    <property type="entry name" value="AI-2E_transport"/>
    <property type="match status" value="1"/>
</dbReference>
<keyword evidence="5 6" id="KW-0472">Membrane</keyword>
<feature type="transmembrane region" description="Helical" evidence="6">
    <location>
        <begin position="55"/>
        <end position="88"/>
    </location>
</feature>
<evidence type="ECO:0000313" key="7">
    <source>
        <dbReference type="EMBL" id="MXP66051.1"/>
    </source>
</evidence>
<evidence type="ECO:0000256" key="3">
    <source>
        <dbReference type="ARBA" id="ARBA00022692"/>
    </source>
</evidence>
<proteinExistence type="inferred from homology"/>
<dbReference type="Proteomes" id="UP000460715">
    <property type="component" value="Unassembled WGS sequence"/>
</dbReference>
<feature type="transmembrane region" description="Helical" evidence="6">
    <location>
        <begin position="100"/>
        <end position="123"/>
    </location>
</feature>
<name>A0A845BG44_9PROT</name>
<keyword evidence="3 6" id="KW-0812">Transmembrane</keyword>
<dbReference type="EMBL" id="SNVJ01000040">
    <property type="protein sequence ID" value="MXP66051.1"/>
    <property type="molecule type" value="Genomic_DNA"/>
</dbReference>
<gene>
    <name evidence="7" type="ORF">E0493_22155</name>
</gene>
<reference evidence="7 8" key="1">
    <citation type="submission" date="2019-03" db="EMBL/GenBank/DDBJ databases">
        <title>Roseomonas sp. a novel Roseomonas species isolated from Sea whip Gorgonian.</title>
        <authorList>
            <person name="Li F."/>
            <person name="Pan X."/>
            <person name="Huang S."/>
            <person name="Li Z."/>
            <person name="Meng B."/>
        </authorList>
    </citation>
    <scope>NUCLEOTIDE SEQUENCE [LARGE SCALE GENOMIC DNA]</scope>
    <source>
        <strain evidence="7 8">M0104</strain>
    </source>
</reference>
<evidence type="ECO:0000256" key="1">
    <source>
        <dbReference type="ARBA" id="ARBA00004141"/>
    </source>
</evidence>
<accession>A0A845BG44</accession>
<comment type="similarity">
    <text evidence="2">Belongs to the autoinducer-2 exporter (AI-2E) (TC 2.A.86) family.</text>
</comment>
<organism evidence="7 8">
    <name type="scientific">Teichococcus coralli</name>
    <dbReference type="NCBI Taxonomy" id="2545983"/>
    <lineage>
        <taxon>Bacteria</taxon>
        <taxon>Pseudomonadati</taxon>
        <taxon>Pseudomonadota</taxon>
        <taxon>Alphaproteobacteria</taxon>
        <taxon>Acetobacterales</taxon>
        <taxon>Roseomonadaceae</taxon>
        <taxon>Roseomonas</taxon>
    </lineage>
</organism>
<evidence type="ECO:0000256" key="4">
    <source>
        <dbReference type="ARBA" id="ARBA00022989"/>
    </source>
</evidence>
<keyword evidence="8" id="KW-1185">Reference proteome</keyword>
<feature type="transmembrane region" description="Helical" evidence="6">
    <location>
        <begin position="283"/>
        <end position="300"/>
    </location>
</feature>
<dbReference type="GO" id="GO:0016020">
    <property type="term" value="C:membrane"/>
    <property type="evidence" value="ECO:0007669"/>
    <property type="project" value="UniProtKB-SubCell"/>
</dbReference>
<comment type="subcellular location">
    <subcellularLocation>
        <location evidence="1">Membrane</location>
        <topology evidence="1">Multi-pass membrane protein</topology>
    </subcellularLocation>
</comment>
<dbReference type="InterPro" id="IPR002549">
    <property type="entry name" value="AI-2E-like"/>
</dbReference>
<evidence type="ECO:0000256" key="5">
    <source>
        <dbReference type="ARBA" id="ARBA00023136"/>
    </source>
</evidence>
<comment type="caution">
    <text evidence="7">The sequence shown here is derived from an EMBL/GenBank/DDBJ whole genome shotgun (WGS) entry which is preliminary data.</text>
</comment>
<evidence type="ECO:0000313" key="8">
    <source>
        <dbReference type="Proteomes" id="UP000460715"/>
    </source>
</evidence>
<evidence type="ECO:0000256" key="2">
    <source>
        <dbReference type="ARBA" id="ARBA00009773"/>
    </source>
</evidence>
<feature type="transmembrane region" description="Helical" evidence="6">
    <location>
        <begin position="254"/>
        <end position="276"/>
    </location>
</feature>
<protein>
    <submittedName>
        <fullName evidence="7">AI-2E family transporter</fullName>
    </submittedName>
</protein>
<feature type="transmembrane region" description="Helical" evidence="6">
    <location>
        <begin position="192"/>
        <end position="218"/>
    </location>
</feature>
<evidence type="ECO:0000256" key="6">
    <source>
        <dbReference type="SAM" id="Phobius"/>
    </source>
</evidence>
<sequence length="305" mass="31033">MADEQAQVGSGSLGWLLRTPRPSAAPPAAAGAPATVPAAPEAAPSGTVTVVERTIVVMLFGGLVLGVVLVLRPLATALLFGAILAIATWPLRRMLVRAGIGHTATAVLMLLTSLLLVGLPLLAAAPRLAARLSEAGLRLEATLATLSAAPPDWVLSLPVVGSRLARGWQELAGSGGDLRAAMEPYAEWIRRIFVAAAGAMADSVLQFILALIVAAMFWTNGDTVSAILRDVVRRLGGAMATEALDAAGGSLRSVAYGVVGTALIQGVLMGLGAVLAGLPAPGLLGFLVMLLAISQIGAPLERFPA</sequence>